<dbReference type="InterPro" id="IPR050964">
    <property type="entry name" value="Striated_Muscle_Regulatory"/>
</dbReference>
<dbReference type="InterPro" id="IPR013098">
    <property type="entry name" value="Ig_I-set"/>
</dbReference>
<keyword evidence="1" id="KW-0677">Repeat</keyword>
<dbReference type="Gene3D" id="2.60.40.10">
    <property type="entry name" value="Immunoglobulins"/>
    <property type="match status" value="8"/>
</dbReference>
<dbReference type="SUPFAM" id="SSF49265">
    <property type="entry name" value="Fibronectin type III"/>
    <property type="match status" value="2"/>
</dbReference>
<dbReference type="Pfam" id="PF13927">
    <property type="entry name" value="Ig_3"/>
    <property type="match status" value="2"/>
</dbReference>
<dbReference type="GO" id="GO:0030154">
    <property type="term" value="P:cell differentiation"/>
    <property type="evidence" value="ECO:0007669"/>
    <property type="project" value="UniProtKB-ARBA"/>
</dbReference>
<keyword evidence="3" id="KW-0393">Immunoglobulin domain</keyword>
<evidence type="ECO:0000256" key="1">
    <source>
        <dbReference type="ARBA" id="ARBA00022737"/>
    </source>
</evidence>
<feature type="domain" description="Ig-like" evidence="7">
    <location>
        <begin position="273"/>
        <end position="353"/>
    </location>
</feature>
<dbReference type="FunFam" id="2.60.40.10:FF:000032">
    <property type="entry name" value="palladin isoform X1"/>
    <property type="match status" value="1"/>
</dbReference>
<dbReference type="SMART" id="SM00409">
    <property type="entry name" value="IG"/>
    <property type="match status" value="4"/>
</dbReference>
<reference evidence="10" key="1">
    <citation type="submission" date="2025-08" db="UniProtKB">
        <authorList>
            <consortium name="RefSeq"/>
        </authorList>
    </citation>
    <scope>IDENTIFICATION</scope>
    <source>
        <tissue evidence="10">Gonads</tissue>
    </source>
</reference>
<dbReference type="SMART" id="SM00060">
    <property type="entry name" value="FN3"/>
    <property type="match status" value="4"/>
</dbReference>
<dbReference type="RefSeq" id="XP_030756712.1">
    <property type="nucleotide sequence ID" value="XM_030900852.1"/>
</dbReference>
<feature type="chain" id="PRO_5026977180" evidence="6">
    <location>
        <begin position="24"/>
        <end position="1105"/>
    </location>
</feature>
<keyword evidence="5" id="KW-0472">Membrane</keyword>
<gene>
    <name evidence="10" type="primary">LOC115882661</name>
</gene>
<evidence type="ECO:0000256" key="4">
    <source>
        <dbReference type="SAM" id="MobiDB-lite"/>
    </source>
</evidence>
<dbReference type="GO" id="GO:0009653">
    <property type="term" value="P:anatomical structure morphogenesis"/>
    <property type="evidence" value="ECO:0007669"/>
    <property type="project" value="UniProtKB-ARBA"/>
</dbReference>
<dbReference type="SMART" id="SM00408">
    <property type="entry name" value="IGc2"/>
    <property type="match status" value="4"/>
</dbReference>
<evidence type="ECO:0000259" key="7">
    <source>
        <dbReference type="PROSITE" id="PS50835"/>
    </source>
</evidence>
<evidence type="ECO:0000256" key="6">
    <source>
        <dbReference type="SAM" id="SignalP"/>
    </source>
</evidence>
<keyword evidence="2" id="KW-1015">Disulfide bond</keyword>
<feature type="domain" description="Fibronectin type-III" evidence="8">
    <location>
        <begin position="451"/>
        <end position="541"/>
    </location>
</feature>
<dbReference type="InterPro" id="IPR007110">
    <property type="entry name" value="Ig-like_dom"/>
</dbReference>
<dbReference type="InterPro" id="IPR013783">
    <property type="entry name" value="Ig-like_fold"/>
</dbReference>
<dbReference type="Pfam" id="PF00041">
    <property type="entry name" value="fn3"/>
    <property type="match status" value="3"/>
</dbReference>
<keyword evidence="9" id="KW-1185">Reference proteome</keyword>
<evidence type="ECO:0000313" key="10">
    <source>
        <dbReference type="RefSeq" id="XP_030756712.1"/>
    </source>
</evidence>
<dbReference type="InterPro" id="IPR003599">
    <property type="entry name" value="Ig_sub"/>
</dbReference>
<feature type="domain" description="Ig-like" evidence="7">
    <location>
        <begin position="55"/>
        <end position="168"/>
    </location>
</feature>
<evidence type="ECO:0000259" key="8">
    <source>
        <dbReference type="PROSITE" id="PS50853"/>
    </source>
</evidence>
<dbReference type="AlphaFoldDB" id="A0A6J2XZ30"/>
<dbReference type="OrthoDB" id="438268at2759"/>
<feature type="domain" description="Fibronectin type-III" evidence="8">
    <location>
        <begin position="652"/>
        <end position="743"/>
    </location>
</feature>
<dbReference type="Proteomes" id="UP000504635">
    <property type="component" value="Unplaced"/>
</dbReference>
<name>A0A6J2XZ30_SITOR</name>
<dbReference type="InterPro" id="IPR003961">
    <property type="entry name" value="FN3_dom"/>
</dbReference>
<feature type="domain" description="Fibronectin type-III" evidence="8">
    <location>
        <begin position="542"/>
        <end position="636"/>
    </location>
</feature>
<dbReference type="PROSITE" id="PS50853">
    <property type="entry name" value="FN3"/>
    <property type="match status" value="4"/>
</dbReference>
<accession>A0A6J2XZ30</accession>
<feature type="signal peptide" evidence="6">
    <location>
        <begin position="1"/>
        <end position="23"/>
    </location>
</feature>
<keyword evidence="6" id="KW-0732">Signal</keyword>
<feature type="transmembrane region" description="Helical" evidence="5">
    <location>
        <begin position="872"/>
        <end position="894"/>
    </location>
</feature>
<dbReference type="InterPro" id="IPR036179">
    <property type="entry name" value="Ig-like_dom_sf"/>
</dbReference>
<dbReference type="GeneID" id="115882661"/>
<evidence type="ECO:0000313" key="9">
    <source>
        <dbReference type="Proteomes" id="UP000504635"/>
    </source>
</evidence>
<evidence type="ECO:0000256" key="5">
    <source>
        <dbReference type="SAM" id="Phobius"/>
    </source>
</evidence>
<dbReference type="Pfam" id="PF07679">
    <property type="entry name" value="I-set"/>
    <property type="match status" value="1"/>
</dbReference>
<evidence type="ECO:0000256" key="3">
    <source>
        <dbReference type="ARBA" id="ARBA00023319"/>
    </source>
</evidence>
<feature type="region of interest" description="Disordered" evidence="4">
    <location>
        <begin position="965"/>
        <end position="986"/>
    </location>
</feature>
<dbReference type="PANTHER" id="PTHR13817:SF173">
    <property type="entry name" value="FRAZZLED"/>
    <property type="match status" value="1"/>
</dbReference>
<proteinExistence type="predicted"/>
<keyword evidence="5" id="KW-0812">Transmembrane</keyword>
<keyword evidence="5" id="KW-1133">Transmembrane helix</keyword>
<organism evidence="9 10">
    <name type="scientific">Sitophilus oryzae</name>
    <name type="common">Rice weevil</name>
    <name type="synonym">Curculio oryzae</name>
    <dbReference type="NCBI Taxonomy" id="7048"/>
    <lineage>
        <taxon>Eukaryota</taxon>
        <taxon>Metazoa</taxon>
        <taxon>Ecdysozoa</taxon>
        <taxon>Arthropoda</taxon>
        <taxon>Hexapoda</taxon>
        <taxon>Insecta</taxon>
        <taxon>Pterygota</taxon>
        <taxon>Neoptera</taxon>
        <taxon>Endopterygota</taxon>
        <taxon>Coleoptera</taxon>
        <taxon>Polyphaga</taxon>
        <taxon>Cucujiformia</taxon>
        <taxon>Curculionidae</taxon>
        <taxon>Dryophthorinae</taxon>
        <taxon>Sitophilus</taxon>
    </lineage>
</organism>
<feature type="domain" description="Ig-like" evidence="7">
    <location>
        <begin position="174"/>
        <end position="262"/>
    </location>
</feature>
<dbReference type="InterPro" id="IPR003598">
    <property type="entry name" value="Ig_sub2"/>
</dbReference>
<evidence type="ECO:0000256" key="2">
    <source>
        <dbReference type="ARBA" id="ARBA00023157"/>
    </source>
</evidence>
<dbReference type="PANTHER" id="PTHR13817">
    <property type="entry name" value="TITIN"/>
    <property type="match status" value="1"/>
</dbReference>
<feature type="domain" description="Ig-like" evidence="7">
    <location>
        <begin position="358"/>
        <end position="444"/>
    </location>
</feature>
<protein>
    <submittedName>
        <fullName evidence="10">Protogenin B-like</fullName>
    </submittedName>
</protein>
<feature type="domain" description="Fibronectin type-III" evidence="8">
    <location>
        <begin position="747"/>
        <end position="861"/>
    </location>
</feature>
<dbReference type="SUPFAM" id="SSF48726">
    <property type="entry name" value="Immunoglobulin"/>
    <property type="match status" value="3"/>
</dbReference>
<dbReference type="InParanoid" id="A0A6J2XZ30"/>
<dbReference type="PROSITE" id="PS50835">
    <property type="entry name" value="IG_LIKE"/>
    <property type="match status" value="4"/>
</dbReference>
<dbReference type="InterPro" id="IPR036116">
    <property type="entry name" value="FN3_sf"/>
</dbReference>
<dbReference type="KEGG" id="soy:115882661"/>
<sequence length="1105" mass="122929">MAMRTFQLCLVFAVGYFVQRASALLGANRPSLPIDNHYPQHAPSYVRPQQQQPSPDVSLRFVEEPSDVVTPRNRDVTLRCACVSTRGNASVTWLYEGRSLFAEDGPAFAPGLARWRLEEGGVALRLLRVAGGGKRAGQGGSGGGNAGEYACLARNEVGAVMSRTARVRLATMDKDVTALTYNLTIYETQPILLHCSVHSTPPAEIQWEFNQLPLPKDKRYVPLPDGSLLIRNTKLSDTGNYRCIAENIILKKTKYSKDVEISVVPLTVDSIPPTIMLVNSSVNKSALDGEAVDFICIASGYPLPTVQWLNSSNAVISNSSTLTIRKVHPKDSGNYTCVAKNPNGQARQRFSLEVHQKPFFNATPTSKRLPSAKTVRLDCQAKGVPQPRVYWLKDGQPVTIGGRIKKQWTGLVFSHTFTTDSGIYQCVAVNSVGKISTAAQVEINNSESPSPPQNVKCRPFDSERVCITWKSPPNVSAQAYSVYSYFTKDGEEMAGPEFLVTETFLLTEGLKTSTNYTFYVRLYSKHASDRSDKITCQTGLKESRNLDIDVINSTTLVLKWNKLSSDVLCNGTKDPYVVEWYREGDEKQITSEITMERKLIVTDLIPSTDYQFRVTTENNAIGQRDASWTMYIIPDLQDAENGSSDTSSELRAPKYLHEISSTSTSTKISWDRVAGAKFYTVCYVPAKENRDCEEDDFIRSYSPKFSVSKLTPNTDYLFKVRAHDANNVSGAISNSLKIHTLADVPSLVEDLEYKTINSSAACVYWRPPKNHYGNLKSYVISYTIDPNLSLENLIEYNVSISHGKSQFCWKDSDENGEIWSTLLTNLSTQHTYLVMVRAVNDFGVGQPLVTRLDIPNKASEVEQDEALHNRKVGIILGVVLALICIWCCIAFILLRRRCIKRRAVARERLAVSSNYRPAVAHYMPHVGTVQVRMEQPCTATEHEIEQLVPEEQTSHIPPITPDHLDTKSSDSQGANDFPNGHVNGTNNKRTHMNGAVLNGNVHITENPQYYAYESRGKMAKNKSEPLLRHYVEDSNSNSVKPSKFYDFLHLLDHAVKPKPSSIQDEGASILSNGELSPNTTQLTILEDSLNNGAHRRLSPVLEPNG</sequence>
<dbReference type="CDD" id="cd00063">
    <property type="entry name" value="FN3"/>
    <property type="match status" value="4"/>
</dbReference>